<reference evidence="2 3" key="2">
    <citation type="journal article" date="2023" name="Mol. Biol. Evol.">
        <title>Genomics of Secondarily Temperate Adaptation in the Only Non-Antarctic Icefish.</title>
        <authorList>
            <person name="Rivera-Colon A.G."/>
            <person name="Rayamajhi N."/>
            <person name="Minhas B.F."/>
            <person name="Madrigal G."/>
            <person name="Bilyk K.T."/>
            <person name="Yoon V."/>
            <person name="Hune M."/>
            <person name="Gregory S."/>
            <person name="Cheng C.H.C."/>
            <person name="Catchen J.M."/>
        </authorList>
    </citation>
    <scope>NUCLEOTIDE SEQUENCE [LARGE SCALE GENOMIC DNA]</scope>
    <source>
        <strain evidence="2">JMC-PN-2008</strain>
    </source>
</reference>
<gene>
    <name evidence="2" type="ORF">PBY51_005086</name>
</gene>
<reference evidence="2 3" key="1">
    <citation type="journal article" date="2023" name="Genes (Basel)">
        <title>Chromosome-Level Genome Assembly and Circadian Gene Repertoire of the Patagonia Blennie Eleginops maclovinus-The Closest Ancestral Proxy of Antarctic Cryonotothenioids.</title>
        <authorList>
            <person name="Cheng C.C."/>
            <person name="Rivera-Colon A.G."/>
            <person name="Minhas B.F."/>
            <person name="Wilson L."/>
            <person name="Rayamajhi N."/>
            <person name="Vargas-Chacoff L."/>
            <person name="Catchen J.M."/>
        </authorList>
    </citation>
    <scope>NUCLEOTIDE SEQUENCE [LARGE SCALE GENOMIC DNA]</scope>
    <source>
        <strain evidence="2">JMC-PN-2008</strain>
    </source>
</reference>
<dbReference type="EMBL" id="JAUZQC010000018">
    <property type="protein sequence ID" value="KAK5854937.1"/>
    <property type="molecule type" value="Genomic_DNA"/>
</dbReference>
<dbReference type="AlphaFoldDB" id="A0AAN8AH81"/>
<evidence type="ECO:0000256" key="1">
    <source>
        <dbReference type="SAM" id="MobiDB-lite"/>
    </source>
</evidence>
<feature type="compositionally biased region" description="Pro residues" evidence="1">
    <location>
        <begin position="37"/>
        <end position="46"/>
    </location>
</feature>
<proteinExistence type="predicted"/>
<keyword evidence="3" id="KW-1185">Reference proteome</keyword>
<accession>A0AAN8AH81</accession>
<protein>
    <submittedName>
        <fullName evidence="2">Uncharacterized protein</fullName>
    </submittedName>
</protein>
<evidence type="ECO:0000313" key="3">
    <source>
        <dbReference type="Proteomes" id="UP001346869"/>
    </source>
</evidence>
<comment type="caution">
    <text evidence="2">The sequence shown here is derived from an EMBL/GenBank/DDBJ whole genome shotgun (WGS) entry which is preliminary data.</text>
</comment>
<feature type="compositionally biased region" description="Basic and acidic residues" evidence="1">
    <location>
        <begin position="1"/>
        <end position="10"/>
    </location>
</feature>
<name>A0AAN8AH81_ELEMC</name>
<feature type="region of interest" description="Disordered" evidence="1">
    <location>
        <begin position="1"/>
        <end position="50"/>
    </location>
</feature>
<organism evidence="2 3">
    <name type="scientific">Eleginops maclovinus</name>
    <name type="common">Patagonian blennie</name>
    <name type="synonym">Eleginus maclovinus</name>
    <dbReference type="NCBI Taxonomy" id="56733"/>
    <lineage>
        <taxon>Eukaryota</taxon>
        <taxon>Metazoa</taxon>
        <taxon>Chordata</taxon>
        <taxon>Craniata</taxon>
        <taxon>Vertebrata</taxon>
        <taxon>Euteleostomi</taxon>
        <taxon>Actinopterygii</taxon>
        <taxon>Neopterygii</taxon>
        <taxon>Teleostei</taxon>
        <taxon>Neoteleostei</taxon>
        <taxon>Acanthomorphata</taxon>
        <taxon>Eupercaria</taxon>
        <taxon>Perciformes</taxon>
        <taxon>Notothenioidei</taxon>
        <taxon>Eleginopidae</taxon>
        <taxon>Eleginops</taxon>
    </lineage>
</organism>
<evidence type="ECO:0000313" key="2">
    <source>
        <dbReference type="EMBL" id="KAK5854937.1"/>
    </source>
</evidence>
<dbReference type="Proteomes" id="UP001346869">
    <property type="component" value="Unassembled WGS sequence"/>
</dbReference>
<sequence>MTLHPADERHHSGRGGIELKQHNPPAVCPSPGALGELPPPIPPPGPESHSTRLLKCAAHAQMANALKRRNSAVTARCRRSLSWKSLFILQFFPH</sequence>